<keyword evidence="2" id="KW-0812">Transmembrane</keyword>
<proteinExistence type="predicted"/>
<evidence type="ECO:0000313" key="4">
    <source>
        <dbReference type="Proteomes" id="UP000887578"/>
    </source>
</evidence>
<feature type="chain" id="PRO_5037104458" evidence="3">
    <location>
        <begin position="20"/>
        <end position="452"/>
    </location>
</feature>
<keyword evidence="2" id="KW-1133">Transmembrane helix</keyword>
<dbReference type="AlphaFoldDB" id="A0A914PWK5"/>
<accession>A0A914PWK5</accession>
<name>A0A914PWK5_9BILA</name>
<protein>
    <submittedName>
        <fullName evidence="5">Uncharacterized protein</fullName>
    </submittedName>
</protein>
<evidence type="ECO:0000256" key="3">
    <source>
        <dbReference type="SAM" id="SignalP"/>
    </source>
</evidence>
<evidence type="ECO:0000313" key="5">
    <source>
        <dbReference type="WBParaSite" id="PDA_v2.g23168.t1"/>
    </source>
</evidence>
<feature type="compositionally biased region" description="Basic and acidic residues" evidence="1">
    <location>
        <begin position="276"/>
        <end position="340"/>
    </location>
</feature>
<feature type="transmembrane region" description="Helical" evidence="2">
    <location>
        <begin position="225"/>
        <end position="252"/>
    </location>
</feature>
<feature type="compositionally biased region" description="Basic residues" evidence="1">
    <location>
        <begin position="443"/>
        <end position="452"/>
    </location>
</feature>
<keyword evidence="2" id="KW-0472">Membrane</keyword>
<keyword evidence="3" id="KW-0732">Signal</keyword>
<evidence type="ECO:0000256" key="1">
    <source>
        <dbReference type="SAM" id="MobiDB-lite"/>
    </source>
</evidence>
<feature type="signal peptide" evidence="3">
    <location>
        <begin position="1"/>
        <end position="19"/>
    </location>
</feature>
<feature type="region of interest" description="Disordered" evidence="1">
    <location>
        <begin position="377"/>
        <end position="452"/>
    </location>
</feature>
<keyword evidence="4" id="KW-1185">Reference proteome</keyword>
<feature type="compositionally biased region" description="Low complexity" evidence="1">
    <location>
        <begin position="391"/>
        <end position="401"/>
    </location>
</feature>
<feature type="region of interest" description="Disordered" evidence="1">
    <location>
        <begin position="276"/>
        <end position="350"/>
    </location>
</feature>
<sequence>MNFFKLLLVFTLVLFGTFAQRFLRHSINDVALIDGKDSDDNLLSSDGLNAQQFDGDVKLTGYAKEIELELDELKFEFCSKRNLHYIQVCMRQKVSVCYDAETPPLALQGDCGPNQCRFEAGILGGDGENLLWLMMYGYATTFSYFEDICATAIIQSPKAEVTSVPPFPSCEPSIINGKIKLSVKIATTECFLTVKNAKIWTPKSPLPATQSPADKGAKKETSNAAIIGIIVGVILFILLIGIIAAGVWYFCIRKQKKTSEKKKIVVETPKHTVEADVVKEKHEEKKEPAEPKMTKEDTKEKKKAVEKEKASKPKEIKEQKIQPKPSKEVPQENVTKEIPPKKQASVEPTLDDSIADASIVQAQQQPHVFVPKTVIYPAPLQPPSKGITQYSRSSSRKGSLSGRHEIGIMAESTSETVKRALDTESGMEEESSQVSITRASEKNRKKKSGEKK</sequence>
<dbReference type="Proteomes" id="UP000887578">
    <property type="component" value="Unplaced"/>
</dbReference>
<evidence type="ECO:0000256" key="2">
    <source>
        <dbReference type="SAM" id="Phobius"/>
    </source>
</evidence>
<organism evidence="4 5">
    <name type="scientific">Panagrolaimus davidi</name>
    <dbReference type="NCBI Taxonomy" id="227884"/>
    <lineage>
        <taxon>Eukaryota</taxon>
        <taxon>Metazoa</taxon>
        <taxon>Ecdysozoa</taxon>
        <taxon>Nematoda</taxon>
        <taxon>Chromadorea</taxon>
        <taxon>Rhabditida</taxon>
        <taxon>Tylenchina</taxon>
        <taxon>Panagrolaimomorpha</taxon>
        <taxon>Panagrolaimoidea</taxon>
        <taxon>Panagrolaimidae</taxon>
        <taxon>Panagrolaimus</taxon>
    </lineage>
</organism>
<dbReference type="WBParaSite" id="PDA_v2.g23168.t1">
    <property type="protein sequence ID" value="PDA_v2.g23168.t1"/>
    <property type="gene ID" value="PDA_v2.g23168"/>
</dbReference>
<reference evidence="5" key="1">
    <citation type="submission" date="2022-11" db="UniProtKB">
        <authorList>
            <consortium name="WormBaseParasite"/>
        </authorList>
    </citation>
    <scope>IDENTIFICATION</scope>
</reference>